<evidence type="ECO:0000313" key="1">
    <source>
        <dbReference type="EMBL" id="GFR21774.1"/>
    </source>
</evidence>
<protein>
    <submittedName>
        <fullName evidence="1">ANK_REP_REGION domain-containing protein</fullName>
    </submittedName>
</protein>
<comment type="caution">
    <text evidence="1">The sequence shown here is derived from an EMBL/GenBank/DDBJ whole genome shotgun (WGS) entry which is preliminary data.</text>
</comment>
<organism evidence="1 2">
    <name type="scientific">Trichonephila clavata</name>
    <name type="common">Joro spider</name>
    <name type="synonym">Nephila clavata</name>
    <dbReference type="NCBI Taxonomy" id="2740835"/>
    <lineage>
        <taxon>Eukaryota</taxon>
        <taxon>Metazoa</taxon>
        <taxon>Ecdysozoa</taxon>
        <taxon>Arthropoda</taxon>
        <taxon>Chelicerata</taxon>
        <taxon>Arachnida</taxon>
        <taxon>Araneae</taxon>
        <taxon>Araneomorphae</taxon>
        <taxon>Entelegynae</taxon>
        <taxon>Araneoidea</taxon>
        <taxon>Nephilidae</taxon>
        <taxon>Trichonephila</taxon>
    </lineage>
</organism>
<dbReference type="EMBL" id="BMAO01037990">
    <property type="protein sequence ID" value="GFR21774.1"/>
    <property type="molecule type" value="Genomic_DNA"/>
</dbReference>
<sequence>MFKEVPVLRFMALTRVVRLLWSGYDVQNSMAEYFLEGDQTLENWSSIEESLKLKISNCLVLPKELRAVLSSLVKPVGGCIKDIIEHIYGDDYLPSHFMGRLSWTSLGIIDLKKTAKAVLKDENLPITKRYEIACTYCLEDKIQMLWSELPETNKMDYLKENGPIRTQPYFPIYWTYYMRAELNSLEEGIRDENYAKMSCHYLGILIASFRDNQVAVEYFLGKLSAEEKEQFFSLFFPCVEYPLIMNNYKPSNSYACDVIYFLLSQMNANQRTSIFEKCGSHILNSFFVFPYGGMILEIGSVVQKYLTHDQRKALERRHKETIRYCVFRTLGNN</sequence>
<accession>A0A8X6LVR9</accession>
<evidence type="ECO:0000313" key="2">
    <source>
        <dbReference type="Proteomes" id="UP000887116"/>
    </source>
</evidence>
<dbReference type="OrthoDB" id="6427463at2759"/>
<dbReference type="Proteomes" id="UP000887116">
    <property type="component" value="Unassembled WGS sequence"/>
</dbReference>
<keyword evidence="2" id="KW-1185">Reference proteome</keyword>
<gene>
    <name evidence="1" type="ORF">TNCT_228491</name>
</gene>
<proteinExistence type="predicted"/>
<name>A0A8X6LVR9_TRICU</name>
<dbReference type="AlphaFoldDB" id="A0A8X6LVR9"/>
<reference evidence="1" key="1">
    <citation type="submission" date="2020-07" db="EMBL/GenBank/DDBJ databases">
        <title>Multicomponent nature underlies the extraordinary mechanical properties of spider dragline silk.</title>
        <authorList>
            <person name="Kono N."/>
            <person name="Nakamura H."/>
            <person name="Mori M."/>
            <person name="Yoshida Y."/>
            <person name="Ohtoshi R."/>
            <person name="Malay A.D."/>
            <person name="Moran D.A.P."/>
            <person name="Tomita M."/>
            <person name="Numata K."/>
            <person name="Arakawa K."/>
        </authorList>
    </citation>
    <scope>NUCLEOTIDE SEQUENCE</scope>
</reference>